<evidence type="ECO:0000256" key="1">
    <source>
        <dbReference type="PROSITE-ProRule" id="PRU00042"/>
    </source>
</evidence>
<keyword evidence="1" id="KW-0863">Zinc-finger</keyword>
<organism evidence="3 4">
    <name type="scientific">Rotaria magnacalcarata</name>
    <dbReference type="NCBI Taxonomy" id="392030"/>
    <lineage>
        <taxon>Eukaryota</taxon>
        <taxon>Metazoa</taxon>
        <taxon>Spiralia</taxon>
        <taxon>Gnathifera</taxon>
        <taxon>Rotifera</taxon>
        <taxon>Eurotatoria</taxon>
        <taxon>Bdelloidea</taxon>
        <taxon>Philodinida</taxon>
        <taxon>Philodinidae</taxon>
        <taxon>Rotaria</taxon>
    </lineage>
</organism>
<gene>
    <name evidence="3" type="ORF">OVN521_LOCUS29123</name>
</gene>
<protein>
    <recommendedName>
        <fullName evidence="2">C2H2-type domain-containing protein</fullName>
    </recommendedName>
</protein>
<sequence length="1263" mass="142558">MWANKKNSSPLTLPAASPVFTSELVKASASALSIESLTPSISSSTSNTQSTIPRECFKQQSVQYELNTVNEQITALTSLKSTGLWRSDNCKELNGLIKTRSKLKCAINRLKTNQAAQCRMRKNRRLRMTRLLDNHPEIAEEISSIIRHTSGKPSLEESQCGLLGAIMDIANSVVVAADSRRRTDAIQSCLTLDSLKEQLNVRGYKLSRTSTYYRLLPKNSRTIDGQRHVHTVPVRIRRPENSLHKHHGDTKFAQSTIRDLKHIACTLGNEMVFYLSQDDKCRIPLGIPAAHKQAPLIMSVKIQIKLPDHDFAIATKHKLIPSVYGTCIINDERVSYSGPTFAAVQSGKHDHSSAIAHANDFDTLVQLPEFEKVALLDGTVKPVVILSVDGGPDENPRYPKTIEAATSIFKKYNLDALFIVTNAPGRSAFNEVERRMAPLSHELSGLILPYDYYGNHLDDSGKTIDDALERRNFQRAGEALSQIWAKLKIDNHPVVSRYIKPLIDNPAATPCVNECEHLLWASEHIHQSQYLLQVARCNNTKCCKPWRSYYFQILNQRFIPAPVAYQVSKLGRIPSRFDANNSNFFNLFERLHLQKFFKEKLMMDFLPFDRYCLSLQQDIQRRLCAICGLYFSSIASMKRHKVLHSNRYKKKEMLINYNDDDDNDAGEPELAMNSNDHYQQEQVDNNSAPIIMNIFDFFKSDFEQVKENEINSVKQHSFQHMHPNQQLYNEFSNTYASLHNNCRRDVAFQNAQKAWNLIKKNGPDAVKNEILNMRSKLKTNQSLSSPFGIMWANKKNSSPLTLPAASPVFTSELVKASASALSIESSTPSISSSTSNTQSTIPRECFKQQSVQYELNTVNEQITALTSLKSTGLWRSDNCKELNGLIKTRSKLKCAINRLKTNQAAQCRMRKNRRLRMTRLLDNHPEIAEEISSIIRHTSGKPSLEESQCGLLGAIMDIANSVVVAADSRRRTDAIQSCLTLDSLKEQLNVRGYQLSRTSTYYRLLPKNSRTIDDQRHVHTVPVRIRRPENSLHKHHGDTKFAQSTIRDLKHIACTLGNEMVFYLSQDDKCRIPLGIPAAHKQAPLIMSMKIQIKLPDHDFAIATKHKLIPSVYGACIINDERVSYSGPTFAAVRSGKHDHSSAIAHANDFDTLVQLPEFEKVALLDGTVKPVVILSVDGGPDENPRYPTTIEAATSIFKKYNLDALFIVTNAPGRSAFNEVERRMAPLSHELSGNAFFILTVNLLPFIPFNSIFKTLFQFFFN</sequence>
<evidence type="ECO:0000313" key="4">
    <source>
        <dbReference type="Proteomes" id="UP000663866"/>
    </source>
</evidence>
<dbReference type="PROSITE" id="PS50157">
    <property type="entry name" value="ZINC_FINGER_C2H2_2"/>
    <property type="match status" value="1"/>
</dbReference>
<accession>A0A820ERQ9</accession>
<dbReference type="GO" id="GO:0008270">
    <property type="term" value="F:zinc ion binding"/>
    <property type="evidence" value="ECO:0007669"/>
    <property type="project" value="UniProtKB-KW"/>
</dbReference>
<evidence type="ECO:0000313" key="3">
    <source>
        <dbReference type="EMBL" id="CAF4252872.1"/>
    </source>
</evidence>
<evidence type="ECO:0000259" key="2">
    <source>
        <dbReference type="PROSITE" id="PS50157"/>
    </source>
</evidence>
<dbReference type="PROSITE" id="PS00028">
    <property type="entry name" value="ZINC_FINGER_C2H2_1"/>
    <property type="match status" value="1"/>
</dbReference>
<reference evidence="3" key="1">
    <citation type="submission" date="2021-02" db="EMBL/GenBank/DDBJ databases">
        <authorList>
            <person name="Nowell W R."/>
        </authorList>
    </citation>
    <scope>NUCLEOTIDE SEQUENCE</scope>
</reference>
<dbReference type="PANTHER" id="PTHR46954:SF1">
    <property type="entry name" value="C2H2-TYPE DOMAIN-CONTAINING PROTEIN"/>
    <property type="match status" value="1"/>
</dbReference>
<keyword evidence="4" id="KW-1185">Reference proteome</keyword>
<name>A0A820ERQ9_9BILA</name>
<comment type="caution">
    <text evidence="3">The sequence shown here is derived from an EMBL/GenBank/DDBJ whole genome shotgun (WGS) entry which is preliminary data.</text>
</comment>
<dbReference type="Proteomes" id="UP000663866">
    <property type="component" value="Unassembled WGS sequence"/>
</dbReference>
<dbReference type="AlphaFoldDB" id="A0A820ERQ9"/>
<proteinExistence type="predicted"/>
<feature type="domain" description="C2H2-type" evidence="2">
    <location>
        <begin position="622"/>
        <end position="649"/>
    </location>
</feature>
<keyword evidence="1" id="KW-0479">Metal-binding</keyword>
<keyword evidence="1" id="KW-0862">Zinc</keyword>
<dbReference type="InterPro" id="IPR013087">
    <property type="entry name" value="Znf_C2H2_type"/>
</dbReference>
<dbReference type="PANTHER" id="PTHR46954">
    <property type="entry name" value="C2H2-TYPE DOMAIN-CONTAINING PROTEIN"/>
    <property type="match status" value="1"/>
</dbReference>
<dbReference type="EMBL" id="CAJOBG010008833">
    <property type="protein sequence ID" value="CAF4252872.1"/>
    <property type="molecule type" value="Genomic_DNA"/>
</dbReference>